<dbReference type="Proteomes" id="UP000284472">
    <property type="component" value="Unassembled WGS sequence"/>
</dbReference>
<dbReference type="AlphaFoldDB" id="A0A412BS40"/>
<proteinExistence type="predicted"/>
<dbReference type="NCBIfam" id="TIGR00621">
    <property type="entry name" value="ssb"/>
    <property type="match status" value="1"/>
</dbReference>
<evidence type="ECO:0000313" key="6">
    <source>
        <dbReference type="EMBL" id="RHD06967.1"/>
    </source>
</evidence>
<dbReference type="EMBL" id="QRTJ01000044">
    <property type="protein sequence ID" value="RGQ61149.1"/>
    <property type="molecule type" value="Genomic_DNA"/>
</dbReference>
<feature type="region of interest" description="Disordered" evidence="4">
    <location>
        <begin position="117"/>
        <end position="251"/>
    </location>
</feature>
<feature type="compositionally biased region" description="Acidic residues" evidence="4">
    <location>
        <begin position="117"/>
        <end position="165"/>
    </location>
</feature>
<evidence type="ECO:0000313" key="8">
    <source>
        <dbReference type="Proteomes" id="UP000286137"/>
    </source>
</evidence>
<evidence type="ECO:0000256" key="4">
    <source>
        <dbReference type="SAM" id="MobiDB-lite"/>
    </source>
</evidence>
<sequence>MNELIMTGYVATEPEINEFKRKRRRNKKTPQYGLAANFRISVKRSFKKKDGKKYDYFSCSAFDKSAEYIEEYIEEGDYIGIHGTLLNDNYENDDGDMVYKDKITVLRIELLRKRNDEEEGYDYEEEPEDNDYDDEEYEEDDYENDYEDDEYEEEELEEEEYEEEEKGYRRSVRKPNRNTTTSYKRSSRQKKTAPKKRSEQRKRAKENSERRKRQGKRSAPERKRGDSRKRNLVDEEFERVQESEYNNYGFD</sequence>
<evidence type="ECO:0000256" key="1">
    <source>
        <dbReference type="ARBA" id="ARBA00023125"/>
    </source>
</evidence>
<evidence type="ECO:0000313" key="7">
    <source>
        <dbReference type="Proteomes" id="UP000284472"/>
    </source>
</evidence>
<protein>
    <recommendedName>
        <fullName evidence="3">Single-stranded DNA-binding protein</fullName>
    </recommendedName>
</protein>
<name>A0A412BS40_MEDGN</name>
<evidence type="ECO:0000313" key="5">
    <source>
        <dbReference type="EMBL" id="RGQ61149.1"/>
    </source>
</evidence>
<comment type="caution">
    <text evidence="5">The sequence shown here is derived from an EMBL/GenBank/DDBJ whole genome shotgun (WGS) entry which is preliminary data.</text>
</comment>
<reference evidence="7 8" key="1">
    <citation type="submission" date="2018-08" db="EMBL/GenBank/DDBJ databases">
        <title>A genome reference for cultivated species of the human gut microbiota.</title>
        <authorList>
            <person name="Zou Y."/>
            <person name="Xue W."/>
            <person name="Luo G."/>
        </authorList>
    </citation>
    <scope>NUCLEOTIDE SEQUENCE [LARGE SCALE GENOMIC DNA]</scope>
    <source>
        <strain evidence="5 8">AF27-4BH</strain>
        <strain evidence="6 7">AM32-6</strain>
    </source>
</reference>
<dbReference type="GO" id="GO:0006260">
    <property type="term" value="P:DNA replication"/>
    <property type="evidence" value="ECO:0007669"/>
    <property type="project" value="InterPro"/>
</dbReference>
<dbReference type="GO" id="GO:0003697">
    <property type="term" value="F:single-stranded DNA binding"/>
    <property type="evidence" value="ECO:0007669"/>
    <property type="project" value="InterPro"/>
</dbReference>
<dbReference type="Pfam" id="PF00436">
    <property type="entry name" value="SSB"/>
    <property type="match status" value="1"/>
</dbReference>
<feature type="compositionally biased region" description="Basic residues" evidence="4">
    <location>
        <begin position="185"/>
        <end position="216"/>
    </location>
</feature>
<keyword evidence="1 2" id="KW-0238">DNA-binding</keyword>
<dbReference type="EMBL" id="QSIR01000009">
    <property type="protein sequence ID" value="RHD06967.1"/>
    <property type="molecule type" value="Genomic_DNA"/>
</dbReference>
<evidence type="ECO:0000256" key="3">
    <source>
        <dbReference type="RuleBase" id="RU000524"/>
    </source>
</evidence>
<organism evidence="5 8">
    <name type="scientific">Mediterraneibacter gnavus</name>
    <name type="common">Ruminococcus gnavus</name>
    <dbReference type="NCBI Taxonomy" id="33038"/>
    <lineage>
        <taxon>Bacteria</taxon>
        <taxon>Bacillati</taxon>
        <taxon>Bacillota</taxon>
        <taxon>Clostridia</taxon>
        <taxon>Lachnospirales</taxon>
        <taxon>Lachnospiraceae</taxon>
        <taxon>Mediterraneibacter</taxon>
    </lineage>
</organism>
<dbReference type="InterPro" id="IPR012340">
    <property type="entry name" value="NA-bd_OB-fold"/>
</dbReference>
<dbReference type="Proteomes" id="UP000286137">
    <property type="component" value="Unassembled WGS sequence"/>
</dbReference>
<dbReference type="Gene3D" id="2.40.50.140">
    <property type="entry name" value="Nucleic acid-binding proteins"/>
    <property type="match status" value="1"/>
</dbReference>
<dbReference type="InterPro" id="IPR000424">
    <property type="entry name" value="Primosome_PriB/ssb"/>
</dbReference>
<dbReference type="SUPFAM" id="SSF50249">
    <property type="entry name" value="Nucleic acid-binding proteins"/>
    <property type="match status" value="1"/>
</dbReference>
<accession>A0A412BS40</accession>
<feature type="compositionally biased region" description="Basic and acidic residues" evidence="4">
    <location>
        <begin position="218"/>
        <end position="242"/>
    </location>
</feature>
<evidence type="ECO:0000256" key="2">
    <source>
        <dbReference type="PROSITE-ProRule" id="PRU00252"/>
    </source>
</evidence>
<dbReference type="RefSeq" id="WP_117994622.1">
    <property type="nucleotide sequence ID" value="NZ_BAABXJ010000001.1"/>
</dbReference>
<gene>
    <name evidence="5" type="primary">ssb</name>
    <name evidence="6" type="ORF">DW812_07575</name>
    <name evidence="5" type="ORF">DWY88_15345</name>
</gene>
<dbReference type="PROSITE" id="PS50935">
    <property type="entry name" value="SSB"/>
    <property type="match status" value="1"/>
</dbReference>
<dbReference type="InterPro" id="IPR011344">
    <property type="entry name" value="ssDNA-bd"/>
</dbReference>